<evidence type="ECO:0000256" key="2">
    <source>
        <dbReference type="ARBA" id="ARBA00022737"/>
    </source>
</evidence>
<dbReference type="AlphaFoldDB" id="A0A9D4H026"/>
<evidence type="ECO:0000256" key="1">
    <source>
        <dbReference type="ARBA" id="ARBA00004123"/>
    </source>
</evidence>
<dbReference type="PROSITE" id="PS50102">
    <property type="entry name" value="RRM"/>
    <property type="match status" value="2"/>
</dbReference>
<sequence>MNAEAQWPDYEKNPNAEEFRKLFVGGLDTKTTEETLKEYFSSYGSIETCEIMKERNNSAKSKGFAFITFANTDNIDEIQKNRPHEIDGRKIETKRATPKQQQYWATKKLYIKDFPKDMKEEELTEEMRDVFAQYGTIINIKLIKDKPDAKDAQGAGSGGGALKGFGFIEFDDEDPVDKCNLMRKFKIKGSEAHVSKAYPQDKNAGRGRGGMYYYDYEMYPYDYYGPPNAYSRPYGRYGGGGGGGGGGRGDYGYGGYDFYPSRNYPRGGGGGRPYRGGRY</sequence>
<dbReference type="PANTHER" id="PTHR48033:SF10">
    <property type="entry name" value="RNA-BINDING PROTEIN SQUID"/>
    <property type="match status" value="1"/>
</dbReference>
<comment type="subcellular location">
    <subcellularLocation>
        <location evidence="1">Nucleus</location>
    </subcellularLocation>
</comment>
<keyword evidence="4" id="KW-0539">Nucleus</keyword>
<dbReference type="InterPro" id="IPR012677">
    <property type="entry name" value="Nucleotide-bd_a/b_plait_sf"/>
</dbReference>
<dbReference type="InterPro" id="IPR000504">
    <property type="entry name" value="RRM_dom"/>
</dbReference>
<dbReference type="Pfam" id="PF00076">
    <property type="entry name" value="RRM_1"/>
    <property type="match status" value="2"/>
</dbReference>
<evidence type="ECO:0000313" key="8">
    <source>
        <dbReference type="Proteomes" id="UP000828390"/>
    </source>
</evidence>
<name>A0A9D4H026_DREPO</name>
<reference evidence="7" key="1">
    <citation type="journal article" date="2019" name="bioRxiv">
        <title>The Genome of the Zebra Mussel, Dreissena polymorpha: A Resource for Invasive Species Research.</title>
        <authorList>
            <person name="McCartney M.A."/>
            <person name="Auch B."/>
            <person name="Kono T."/>
            <person name="Mallez S."/>
            <person name="Zhang Y."/>
            <person name="Obille A."/>
            <person name="Becker A."/>
            <person name="Abrahante J.E."/>
            <person name="Garbe J."/>
            <person name="Badalamenti J.P."/>
            <person name="Herman A."/>
            <person name="Mangelson H."/>
            <person name="Liachko I."/>
            <person name="Sullivan S."/>
            <person name="Sone E.D."/>
            <person name="Koren S."/>
            <person name="Silverstein K.A.T."/>
            <person name="Beckman K.B."/>
            <person name="Gohl D.M."/>
        </authorList>
    </citation>
    <scope>NUCLEOTIDE SEQUENCE</scope>
    <source>
        <strain evidence="7">Duluth1</strain>
        <tissue evidence="7">Whole animal</tissue>
    </source>
</reference>
<evidence type="ECO:0000313" key="7">
    <source>
        <dbReference type="EMBL" id="KAH3826846.1"/>
    </source>
</evidence>
<keyword evidence="3 5" id="KW-0694">RNA-binding</keyword>
<dbReference type="GO" id="GO:0010468">
    <property type="term" value="P:regulation of gene expression"/>
    <property type="evidence" value="ECO:0007669"/>
    <property type="project" value="TreeGrafter"/>
</dbReference>
<evidence type="ECO:0000256" key="3">
    <source>
        <dbReference type="ARBA" id="ARBA00022884"/>
    </source>
</evidence>
<dbReference type="SMART" id="SM00360">
    <property type="entry name" value="RRM"/>
    <property type="match status" value="2"/>
</dbReference>
<organism evidence="7 8">
    <name type="scientific">Dreissena polymorpha</name>
    <name type="common">Zebra mussel</name>
    <name type="synonym">Mytilus polymorpha</name>
    <dbReference type="NCBI Taxonomy" id="45954"/>
    <lineage>
        <taxon>Eukaryota</taxon>
        <taxon>Metazoa</taxon>
        <taxon>Spiralia</taxon>
        <taxon>Lophotrochozoa</taxon>
        <taxon>Mollusca</taxon>
        <taxon>Bivalvia</taxon>
        <taxon>Autobranchia</taxon>
        <taxon>Heteroconchia</taxon>
        <taxon>Euheterodonta</taxon>
        <taxon>Imparidentia</taxon>
        <taxon>Neoheterodontei</taxon>
        <taxon>Myida</taxon>
        <taxon>Dreissenoidea</taxon>
        <taxon>Dreissenidae</taxon>
        <taxon>Dreissena</taxon>
    </lineage>
</organism>
<keyword evidence="8" id="KW-1185">Reference proteome</keyword>
<protein>
    <recommendedName>
        <fullName evidence="6">RRM domain-containing protein</fullName>
    </recommendedName>
</protein>
<dbReference type="Gene3D" id="3.30.70.330">
    <property type="match status" value="2"/>
</dbReference>
<dbReference type="EMBL" id="JAIWYP010000005">
    <property type="protein sequence ID" value="KAH3826846.1"/>
    <property type="molecule type" value="Genomic_DNA"/>
</dbReference>
<comment type="caution">
    <text evidence="7">The sequence shown here is derived from an EMBL/GenBank/DDBJ whole genome shotgun (WGS) entry which is preliminary data.</text>
</comment>
<accession>A0A9D4H026</accession>
<dbReference type="GO" id="GO:0005654">
    <property type="term" value="C:nucleoplasm"/>
    <property type="evidence" value="ECO:0007669"/>
    <property type="project" value="TreeGrafter"/>
</dbReference>
<keyword evidence="2" id="KW-0677">Repeat</keyword>
<feature type="domain" description="RRM" evidence="6">
    <location>
        <begin position="20"/>
        <end position="98"/>
    </location>
</feature>
<dbReference type="InterPro" id="IPR035979">
    <property type="entry name" value="RBD_domain_sf"/>
</dbReference>
<dbReference type="OrthoDB" id="1875751at2759"/>
<evidence type="ECO:0000259" key="6">
    <source>
        <dbReference type="PROSITE" id="PS50102"/>
    </source>
</evidence>
<evidence type="ECO:0000256" key="4">
    <source>
        <dbReference type="ARBA" id="ARBA00023242"/>
    </source>
</evidence>
<dbReference type="GO" id="GO:0003723">
    <property type="term" value="F:RNA binding"/>
    <property type="evidence" value="ECO:0007669"/>
    <property type="project" value="UniProtKB-UniRule"/>
</dbReference>
<dbReference type="FunFam" id="3.30.70.330:FF:000040">
    <property type="entry name" value="Heterogeneous nuclear ribonucleoprotein A2/B1"/>
    <property type="match status" value="1"/>
</dbReference>
<dbReference type="GO" id="GO:0000785">
    <property type="term" value="C:chromatin"/>
    <property type="evidence" value="ECO:0007669"/>
    <property type="project" value="TreeGrafter"/>
</dbReference>
<dbReference type="Proteomes" id="UP000828390">
    <property type="component" value="Unassembled WGS sequence"/>
</dbReference>
<reference evidence="7" key="2">
    <citation type="submission" date="2020-11" db="EMBL/GenBank/DDBJ databases">
        <authorList>
            <person name="McCartney M.A."/>
            <person name="Auch B."/>
            <person name="Kono T."/>
            <person name="Mallez S."/>
            <person name="Becker A."/>
            <person name="Gohl D.M."/>
            <person name="Silverstein K.A.T."/>
            <person name="Koren S."/>
            <person name="Bechman K.B."/>
            <person name="Herman A."/>
            <person name="Abrahante J.E."/>
            <person name="Garbe J."/>
        </authorList>
    </citation>
    <scope>NUCLEOTIDE SEQUENCE</scope>
    <source>
        <strain evidence="7">Duluth1</strain>
        <tissue evidence="7">Whole animal</tissue>
    </source>
</reference>
<feature type="domain" description="RRM" evidence="6">
    <location>
        <begin position="107"/>
        <end position="199"/>
    </location>
</feature>
<dbReference type="PANTHER" id="PTHR48033">
    <property type="entry name" value="RNA-BINDING (RRM/RBD/RNP MOTIFS) FAMILY PROTEIN"/>
    <property type="match status" value="1"/>
</dbReference>
<dbReference type="SUPFAM" id="SSF54928">
    <property type="entry name" value="RNA-binding domain, RBD"/>
    <property type="match status" value="2"/>
</dbReference>
<evidence type="ECO:0000256" key="5">
    <source>
        <dbReference type="PROSITE-ProRule" id="PRU00176"/>
    </source>
</evidence>
<proteinExistence type="predicted"/>
<gene>
    <name evidence="7" type="ORF">DPMN_128758</name>
</gene>